<organism evidence="2 3">
    <name type="scientific">Heliocybe sulcata</name>
    <dbReference type="NCBI Taxonomy" id="5364"/>
    <lineage>
        <taxon>Eukaryota</taxon>
        <taxon>Fungi</taxon>
        <taxon>Dikarya</taxon>
        <taxon>Basidiomycota</taxon>
        <taxon>Agaricomycotina</taxon>
        <taxon>Agaricomycetes</taxon>
        <taxon>Gloeophyllales</taxon>
        <taxon>Gloeophyllaceae</taxon>
        <taxon>Heliocybe</taxon>
    </lineage>
</organism>
<gene>
    <name evidence="2" type="ORF">OE88DRAFT_1808547</name>
</gene>
<name>A0A5C3N1W7_9AGAM</name>
<evidence type="ECO:0000256" key="1">
    <source>
        <dbReference type="SAM" id="MobiDB-lite"/>
    </source>
</evidence>
<accession>A0A5C3N1W7</accession>
<feature type="region of interest" description="Disordered" evidence="1">
    <location>
        <begin position="106"/>
        <end position="144"/>
    </location>
</feature>
<reference evidence="2 3" key="1">
    <citation type="journal article" date="2019" name="Nat. Ecol. Evol.">
        <title>Megaphylogeny resolves global patterns of mushroom evolution.</title>
        <authorList>
            <person name="Varga T."/>
            <person name="Krizsan K."/>
            <person name="Foldi C."/>
            <person name="Dima B."/>
            <person name="Sanchez-Garcia M."/>
            <person name="Sanchez-Ramirez S."/>
            <person name="Szollosi G.J."/>
            <person name="Szarkandi J.G."/>
            <person name="Papp V."/>
            <person name="Albert L."/>
            <person name="Andreopoulos W."/>
            <person name="Angelini C."/>
            <person name="Antonin V."/>
            <person name="Barry K.W."/>
            <person name="Bougher N.L."/>
            <person name="Buchanan P."/>
            <person name="Buyck B."/>
            <person name="Bense V."/>
            <person name="Catcheside P."/>
            <person name="Chovatia M."/>
            <person name="Cooper J."/>
            <person name="Damon W."/>
            <person name="Desjardin D."/>
            <person name="Finy P."/>
            <person name="Geml J."/>
            <person name="Haridas S."/>
            <person name="Hughes K."/>
            <person name="Justo A."/>
            <person name="Karasinski D."/>
            <person name="Kautmanova I."/>
            <person name="Kiss B."/>
            <person name="Kocsube S."/>
            <person name="Kotiranta H."/>
            <person name="LaButti K.M."/>
            <person name="Lechner B.E."/>
            <person name="Liimatainen K."/>
            <person name="Lipzen A."/>
            <person name="Lukacs Z."/>
            <person name="Mihaltcheva S."/>
            <person name="Morgado L.N."/>
            <person name="Niskanen T."/>
            <person name="Noordeloos M.E."/>
            <person name="Ohm R.A."/>
            <person name="Ortiz-Santana B."/>
            <person name="Ovrebo C."/>
            <person name="Racz N."/>
            <person name="Riley R."/>
            <person name="Savchenko A."/>
            <person name="Shiryaev A."/>
            <person name="Soop K."/>
            <person name="Spirin V."/>
            <person name="Szebenyi C."/>
            <person name="Tomsovsky M."/>
            <person name="Tulloss R.E."/>
            <person name="Uehling J."/>
            <person name="Grigoriev I.V."/>
            <person name="Vagvolgyi C."/>
            <person name="Papp T."/>
            <person name="Martin F.M."/>
            <person name="Miettinen O."/>
            <person name="Hibbett D.S."/>
            <person name="Nagy L.G."/>
        </authorList>
    </citation>
    <scope>NUCLEOTIDE SEQUENCE [LARGE SCALE GENOMIC DNA]</scope>
    <source>
        <strain evidence="2 3">OMC1185</strain>
    </source>
</reference>
<dbReference type="EMBL" id="ML213512">
    <property type="protein sequence ID" value="TFK51035.1"/>
    <property type="molecule type" value="Genomic_DNA"/>
</dbReference>
<dbReference type="AlphaFoldDB" id="A0A5C3N1W7"/>
<evidence type="ECO:0000313" key="3">
    <source>
        <dbReference type="Proteomes" id="UP000305948"/>
    </source>
</evidence>
<dbReference type="Proteomes" id="UP000305948">
    <property type="component" value="Unassembled WGS sequence"/>
</dbReference>
<sequence length="325" mass="34409">MSFSVDLPTSFADRAPSHCTQVCTFPGAFDFIDTGAGSVASVTIGSNNGSEPITNRVPKFMTSAALPSAVTVDHWYSETSGLPLQQLQEDFRVSLVIEEHEPCSLEASPSAPLLPTKALPTEDLVDDLPPTGDDGQPRPSLSPYSMDVDHDLGAALDTFDVDYDIQSSPIGLFGPDCPSSPSAASSDSSFDSPLSTPLLTGLNLTCLECVAHAHDNNHMCATCGFEPLFSTEMDFEGLEAGVEEGSKWMHGRILGNDNMEMGIGGEGRLQAIPGLYVDGTASKNKSGAPFSANKIPPWNAFHFQRDKGNTLEAAFGAADESSGER</sequence>
<dbReference type="OrthoDB" id="3330138at2759"/>
<evidence type="ECO:0000313" key="2">
    <source>
        <dbReference type="EMBL" id="TFK51035.1"/>
    </source>
</evidence>
<proteinExistence type="predicted"/>
<keyword evidence="3" id="KW-1185">Reference proteome</keyword>
<protein>
    <submittedName>
        <fullName evidence="2">Uncharacterized protein</fullName>
    </submittedName>
</protein>